<evidence type="ECO:0000256" key="2">
    <source>
        <dbReference type="HAMAP-Rule" id="MF_01103"/>
    </source>
</evidence>
<dbReference type="PANTHER" id="PTHR37300">
    <property type="entry name" value="UPF0291 PROTEIN CBO2609/CLC_2481"/>
    <property type="match status" value="1"/>
</dbReference>
<dbReference type="Pfam" id="PF05979">
    <property type="entry name" value="DUF896"/>
    <property type="match status" value="1"/>
</dbReference>
<reference evidence="4 5" key="1">
    <citation type="journal article" date="2015" name="Genome Announc.">
        <title>Expanding the biotechnology potential of lactobacilli through comparative genomics of 213 strains and associated genera.</title>
        <authorList>
            <person name="Sun Z."/>
            <person name="Harris H.M."/>
            <person name="McCann A."/>
            <person name="Guo C."/>
            <person name="Argimon S."/>
            <person name="Zhang W."/>
            <person name="Yang X."/>
            <person name="Jeffery I.B."/>
            <person name="Cooney J.C."/>
            <person name="Kagawa T.F."/>
            <person name="Liu W."/>
            <person name="Song Y."/>
            <person name="Salvetti E."/>
            <person name="Wrobel A."/>
            <person name="Rasinkangas P."/>
            <person name="Parkhill J."/>
            <person name="Rea M.C."/>
            <person name="O'Sullivan O."/>
            <person name="Ritari J."/>
            <person name="Douillard F.P."/>
            <person name="Paul Ross R."/>
            <person name="Yang R."/>
            <person name="Briner A.E."/>
            <person name="Felis G.E."/>
            <person name="de Vos W.M."/>
            <person name="Barrangou R."/>
            <person name="Klaenhammer T.R."/>
            <person name="Caufield P.W."/>
            <person name="Cui Y."/>
            <person name="Zhang H."/>
            <person name="O'Toole P.W."/>
        </authorList>
    </citation>
    <scope>NUCLEOTIDE SEQUENCE [LARGE SCALE GENOMIC DNA]</scope>
    <source>
        <strain evidence="4 5">DSM 16698</strain>
    </source>
</reference>
<evidence type="ECO:0000256" key="1">
    <source>
        <dbReference type="ARBA" id="ARBA00022490"/>
    </source>
</evidence>
<dbReference type="GO" id="GO:0005737">
    <property type="term" value="C:cytoplasm"/>
    <property type="evidence" value="ECO:0007669"/>
    <property type="project" value="UniProtKB-SubCell"/>
</dbReference>
<feature type="compositionally biased region" description="Basic residues" evidence="3">
    <location>
        <begin position="80"/>
        <end position="90"/>
    </location>
</feature>
<feature type="region of interest" description="Disordered" evidence="3">
    <location>
        <begin position="70"/>
        <end position="90"/>
    </location>
</feature>
<dbReference type="HAMAP" id="MF_01103">
    <property type="entry name" value="UPF0291"/>
    <property type="match status" value="1"/>
</dbReference>
<comment type="caution">
    <text evidence="4">The sequence shown here is derived from an EMBL/GenBank/DDBJ whole genome shotgun (WGS) entry which is preliminary data.</text>
</comment>
<dbReference type="SUPFAM" id="SSF158221">
    <property type="entry name" value="YnzC-like"/>
    <property type="match status" value="1"/>
</dbReference>
<protein>
    <recommendedName>
        <fullName evidence="2">UPF0291 protein IV44_GL001297</fullName>
    </recommendedName>
</protein>
<proteinExistence type="inferred from homology"/>
<dbReference type="Proteomes" id="UP000051529">
    <property type="component" value="Unassembled WGS sequence"/>
</dbReference>
<evidence type="ECO:0000256" key="3">
    <source>
        <dbReference type="SAM" id="MobiDB-lite"/>
    </source>
</evidence>
<gene>
    <name evidence="4" type="ORF">IV44_GL001297</name>
</gene>
<dbReference type="InterPro" id="IPR009242">
    <property type="entry name" value="DUF896"/>
</dbReference>
<evidence type="ECO:0000313" key="4">
    <source>
        <dbReference type="EMBL" id="KRN88328.1"/>
    </source>
</evidence>
<name>A0A0R2KG00_LACAM</name>
<dbReference type="PANTHER" id="PTHR37300:SF1">
    <property type="entry name" value="UPF0291 PROTEIN YNZC"/>
    <property type="match status" value="1"/>
</dbReference>
<dbReference type="Gene3D" id="1.10.287.540">
    <property type="entry name" value="Helix hairpin bin"/>
    <property type="match status" value="1"/>
</dbReference>
<feature type="compositionally biased region" description="Basic and acidic residues" evidence="3">
    <location>
        <begin position="70"/>
        <end position="79"/>
    </location>
</feature>
<comment type="subcellular location">
    <subcellularLocation>
        <location evidence="2">Cytoplasm</location>
    </subcellularLocation>
</comment>
<dbReference type="PATRIC" id="fig|695563.3.peg.1353"/>
<organism evidence="4 5">
    <name type="scientific">Lactobacillus amylovorus subsp. animalium DSM 16698</name>
    <dbReference type="NCBI Taxonomy" id="695563"/>
    <lineage>
        <taxon>Bacteria</taxon>
        <taxon>Bacillati</taxon>
        <taxon>Bacillota</taxon>
        <taxon>Bacilli</taxon>
        <taxon>Lactobacillales</taxon>
        <taxon>Lactobacillaceae</taxon>
        <taxon>Lactobacillus</taxon>
        <taxon>Lactobacillus amylovorus subsp. animalium</taxon>
    </lineage>
</organism>
<evidence type="ECO:0000313" key="5">
    <source>
        <dbReference type="Proteomes" id="UP000051529"/>
    </source>
</evidence>
<accession>A0A0R2KG00</accession>
<sequence>MDIMNKDIMSKEEEKKVTDRINELYHKKEREGLTPAEEQERKELHKKFIANFRAAFKQDVEDMVIIDKNGKEVTSERAKRAQRRKGLRKD</sequence>
<comment type="similarity">
    <text evidence="2">Belongs to the UPF0291 family.</text>
</comment>
<keyword evidence="1 2" id="KW-0963">Cytoplasm</keyword>
<dbReference type="AlphaFoldDB" id="A0A0R2KG00"/>
<dbReference type="EMBL" id="JQBQ01000044">
    <property type="protein sequence ID" value="KRN88328.1"/>
    <property type="molecule type" value="Genomic_DNA"/>
</dbReference>